<dbReference type="AlphaFoldDB" id="A0A2H0WPF9"/>
<dbReference type="Proteomes" id="UP000230775">
    <property type="component" value="Unassembled WGS sequence"/>
</dbReference>
<dbReference type="InterPro" id="IPR036412">
    <property type="entry name" value="HAD-like_sf"/>
</dbReference>
<reference evidence="5" key="1">
    <citation type="submission" date="2017-09" db="EMBL/GenBank/DDBJ databases">
        <title>Depth-based differentiation of microbial function through sediment-hosted aquifers and enrichment of novel symbionts in the deep terrestrial subsurface.</title>
        <authorList>
            <person name="Probst A.J."/>
            <person name="Ladd B."/>
            <person name="Jarett J.K."/>
            <person name="Geller-Mcgrath D.E."/>
            <person name="Sieber C.M.K."/>
            <person name="Emerson J.B."/>
            <person name="Anantharaman K."/>
            <person name="Thomas B.C."/>
            <person name="Malmstrom R."/>
            <person name="Stieglmeier M."/>
            <person name="Klingl A."/>
            <person name="Woyke T."/>
            <person name="Ryan C.M."/>
            <person name="Banfield J.F."/>
        </authorList>
    </citation>
    <scope>NUCLEOTIDE SEQUENCE [LARGE SCALE GENOMIC DNA]</scope>
</reference>
<evidence type="ECO:0000313" key="4">
    <source>
        <dbReference type="EMBL" id="PIS14495.1"/>
    </source>
</evidence>
<dbReference type="PANTHER" id="PTHR43344:SF13">
    <property type="entry name" value="PHOSPHATASE RV3661-RELATED"/>
    <property type="match status" value="1"/>
</dbReference>
<keyword evidence="1" id="KW-0479">Metal-binding</keyword>
<dbReference type="Pfam" id="PF12710">
    <property type="entry name" value="HAD"/>
    <property type="match status" value="1"/>
</dbReference>
<dbReference type="PANTHER" id="PTHR43344">
    <property type="entry name" value="PHOSPHOSERINE PHOSPHATASE"/>
    <property type="match status" value="1"/>
</dbReference>
<organism evidence="4 5">
    <name type="scientific">Candidatus Shapirobacteria bacterium CG09_land_8_20_14_0_10_39_12</name>
    <dbReference type="NCBI Taxonomy" id="1974885"/>
    <lineage>
        <taxon>Bacteria</taxon>
        <taxon>Candidatus Shapironibacteriota</taxon>
    </lineage>
</organism>
<dbReference type="InterPro" id="IPR023214">
    <property type="entry name" value="HAD_sf"/>
</dbReference>
<evidence type="ECO:0000313" key="5">
    <source>
        <dbReference type="Proteomes" id="UP000230775"/>
    </source>
</evidence>
<comment type="caution">
    <text evidence="4">The sequence shown here is derived from an EMBL/GenBank/DDBJ whole genome shotgun (WGS) entry which is preliminary data.</text>
</comment>
<dbReference type="NCBIfam" id="TIGR01488">
    <property type="entry name" value="HAD-SF-IB"/>
    <property type="match status" value="1"/>
</dbReference>
<protein>
    <recommendedName>
        <fullName evidence="6">HAD-IB family hydrolase</fullName>
    </recommendedName>
</protein>
<accession>A0A2H0WPF9</accession>
<evidence type="ECO:0000256" key="3">
    <source>
        <dbReference type="ARBA" id="ARBA00022842"/>
    </source>
</evidence>
<dbReference type="GO" id="GO:0046872">
    <property type="term" value="F:metal ion binding"/>
    <property type="evidence" value="ECO:0007669"/>
    <property type="project" value="UniProtKB-KW"/>
</dbReference>
<evidence type="ECO:0008006" key="6">
    <source>
        <dbReference type="Google" id="ProtNLM"/>
    </source>
</evidence>
<keyword evidence="2" id="KW-0378">Hydrolase</keyword>
<gene>
    <name evidence="4" type="ORF">COT64_02370</name>
</gene>
<name>A0A2H0WPF9_9BACT</name>
<dbReference type="InterPro" id="IPR050582">
    <property type="entry name" value="HAD-like_SerB"/>
</dbReference>
<evidence type="ECO:0000256" key="1">
    <source>
        <dbReference type="ARBA" id="ARBA00022723"/>
    </source>
</evidence>
<dbReference type="Gene3D" id="3.40.50.1000">
    <property type="entry name" value="HAD superfamily/HAD-like"/>
    <property type="match status" value="1"/>
</dbReference>
<keyword evidence="3" id="KW-0460">Magnesium</keyword>
<proteinExistence type="predicted"/>
<dbReference type="Gene3D" id="1.20.1440.100">
    <property type="entry name" value="SG protein - dephosphorylation function"/>
    <property type="match status" value="1"/>
</dbReference>
<dbReference type="EMBL" id="PEZI01000048">
    <property type="protein sequence ID" value="PIS14495.1"/>
    <property type="molecule type" value="Genomic_DNA"/>
</dbReference>
<dbReference type="SUPFAM" id="SSF56784">
    <property type="entry name" value="HAD-like"/>
    <property type="match status" value="1"/>
</dbReference>
<sequence>MSIPEQKVSELSRDIEVLPQKEPLMFFDIDGTLAEGLTIVSFAEYLENQRIFGYSCWRQMQADLFFYQMSDKGKEAYRKFAVALVRHYALGLRGQTVGEVEIQAESFFSQAQKGKVRGYRILDYAQELVRLVKRMGRTIAISGSPVEPLLPLKRFLSLDELRATRVEVADGHFTGKVVNNLAVDVAKRQVVGEYLRGGVAVSRSFAFGDSLHDVPILEAVGNPFVLGSNKGLQELGKSRGWFVISDGSEIIKAVKNQMSLLFDKE</sequence>
<dbReference type="GO" id="GO:0016787">
    <property type="term" value="F:hydrolase activity"/>
    <property type="evidence" value="ECO:0007669"/>
    <property type="project" value="UniProtKB-KW"/>
</dbReference>
<evidence type="ECO:0000256" key="2">
    <source>
        <dbReference type="ARBA" id="ARBA00022801"/>
    </source>
</evidence>